<feature type="signal peptide" evidence="1">
    <location>
        <begin position="1"/>
        <end position="16"/>
    </location>
</feature>
<evidence type="ECO:0000256" key="1">
    <source>
        <dbReference type="SAM" id="SignalP"/>
    </source>
</evidence>
<accession>A0AAN9DPE8</accession>
<protein>
    <submittedName>
        <fullName evidence="2">Uncharacterized protein</fullName>
    </submittedName>
</protein>
<sequence length="55" mass="6020">MLLIIEALLLILAALGQDHSAAVEEGQIFPLDMAPDSVDDEYKGCTGQMERLKFV</sequence>
<name>A0AAN9DPE8_9TELE</name>
<keyword evidence="3" id="KW-1185">Reference proteome</keyword>
<keyword evidence="1" id="KW-0732">Signal</keyword>
<comment type="caution">
    <text evidence="2">The sequence shown here is derived from an EMBL/GenBank/DDBJ whole genome shotgun (WGS) entry which is preliminary data.</text>
</comment>
<gene>
    <name evidence="2" type="ORF">R3I93_001477</name>
</gene>
<evidence type="ECO:0000313" key="2">
    <source>
        <dbReference type="EMBL" id="KAK7174282.1"/>
    </source>
</evidence>
<dbReference type="Gene3D" id="3.90.176.10">
    <property type="entry name" value="Toxin ADP-ribosyltransferase, Chain A, domain 1"/>
    <property type="match status" value="1"/>
</dbReference>
<dbReference type="AlphaFoldDB" id="A0AAN9DPE8"/>
<feature type="chain" id="PRO_5042834314" evidence="1">
    <location>
        <begin position="17"/>
        <end position="55"/>
    </location>
</feature>
<reference evidence="2 3" key="1">
    <citation type="submission" date="2024-02" db="EMBL/GenBank/DDBJ databases">
        <title>Chromosome-level genome assembly of the Eurasian Minnow (Phoxinus phoxinus).</title>
        <authorList>
            <person name="Oriowo T.O."/>
            <person name="Martin S."/>
            <person name="Stange M."/>
            <person name="Chrysostomakis Y."/>
            <person name="Brown T."/>
            <person name="Winkler S."/>
            <person name="Kukowka S."/>
            <person name="Myers E.W."/>
            <person name="Bohne A."/>
        </authorList>
    </citation>
    <scope>NUCLEOTIDE SEQUENCE [LARGE SCALE GENOMIC DNA]</scope>
    <source>
        <strain evidence="2">ZFMK-TIS-60720</strain>
        <tissue evidence="2">Whole Organism</tissue>
    </source>
</reference>
<proteinExistence type="predicted"/>
<dbReference type="EMBL" id="JAYKXH010000002">
    <property type="protein sequence ID" value="KAK7174282.1"/>
    <property type="molecule type" value="Genomic_DNA"/>
</dbReference>
<evidence type="ECO:0000313" key="3">
    <source>
        <dbReference type="Proteomes" id="UP001364617"/>
    </source>
</evidence>
<organism evidence="2 3">
    <name type="scientific">Phoxinus phoxinus</name>
    <name type="common">Eurasian minnow</name>
    <dbReference type="NCBI Taxonomy" id="58324"/>
    <lineage>
        <taxon>Eukaryota</taxon>
        <taxon>Metazoa</taxon>
        <taxon>Chordata</taxon>
        <taxon>Craniata</taxon>
        <taxon>Vertebrata</taxon>
        <taxon>Euteleostomi</taxon>
        <taxon>Actinopterygii</taxon>
        <taxon>Neopterygii</taxon>
        <taxon>Teleostei</taxon>
        <taxon>Ostariophysi</taxon>
        <taxon>Cypriniformes</taxon>
        <taxon>Leuciscidae</taxon>
        <taxon>Phoxininae</taxon>
        <taxon>Phoxinus</taxon>
    </lineage>
</organism>
<dbReference type="Proteomes" id="UP001364617">
    <property type="component" value="Unassembled WGS sequence"/>
</dbReference>